<comment type="similarity">
    <text evidence="2">Belongs to the GSP F family.</text>
</comment>
<protein>
    <recommendedName>
        <fullName evidence="8">Type II secretion system protein GspF domain-containing protein</fullName>
    </recommendedName>
</protein>
<name>A0A6I2UMN5_9FIRM</name>
<dbReference type="InterPro" id="IPR003004">
    <property type="entry name" value="GspF/PilC"/>
</dbReference>
<dbReference type="PANTHER" id="PTHR30012:SF0">
    <property type="entry name" value="TYPE II SECRETION SYSTEM PROTEIN F-RELATED"/>
    <property type="match status" value="1"/>
</dbReference>
<evidence type="ECO:0000256" key="7">
    <source>
        <dbReference type="SAM" id="Phobius"/>
    </source>
</evidence>
<evidence type="ECO:0000256" key="3">
    <source>
        <dbReference type="ARBA" id="ARBA00022475"/>
    </source>
</evidence>
<feature type="transmembrane region" description="Helical" evidence="7">
    <location>
        <begin position="165"/>
        <end position="184"/>
    </location>
</feature>
<feature type="transmembrane region" description="Helical" evidence="7">
    <location>
        <begin position="115"/>
        <end position="134"/>
    </location>
</feature>
<keyword evidence="5 7" id="KW-1133">Transmembrane helix</keyword>
<dbReference type="AlphaFoldDB" id="A0A6I2UMN5"/>
<evidence type="ECO:0000256" key="4">
    <source>
        <dbReference type="ARBA" id="ARBA00022692"/>
    </source>
</evidence>
<sequence>MISKKNLNDLYQIFIIIEQNTMAGLNVLDALKLYAKNSRPYVKQVLDSVQHDLETGIRLPDAFAKHPKLFPSYIVEMMKVSEGTGQAEEVYKEIVRSLEQEVDLRRNIGSQMGQAVFLLILLAITVGIVIFVVLPSMGRFMGSLNMQIPFHTKLMIDVGIFAENYWFIVLPGIAAAVFALICFFRANPETWARLQLKIPVYKPLVFYSLQYRFCLVLALCKNAGLDTIRALEFTASGSDNILIDNLIGRTLKEIRRTGGSFTQVLQKMDVEKVLDESIFMFLEAGEKSDMGEMMFKRSAFYKKQLIVESQMFNTKLSNILLTPIFVVLGLIMFSVLSPLFNMMGQITSGGI</sequence>
<feature type="domain" description="Type II secretion system protein GspF" evidence="8">
    <location>
        <begin position="23"/>
        <end position="135"/>
    </location>
</feature>
<evidence type="ECO:0000259" key="8">
    <source>
        <dbReference type="Pfam" id="PF00482"/>
    </source>
</evidence>
<keyword evidence="4 7" id="KW-0812">Transmembrane</keyword>
<dbReference type="GO" id="GO:0005886">
    <property type="term" value="C:plasma membrane"/>
    <property type="evidence" value="ECO:0007669"/>
    <property type="project" value="UniProtKB-SubCell"/>
</dbReference>
<evidence type="ECO:0000256" key="5">
    <source>
        <dbReference type="ARBA" id="ARBA00022989"/>
    </source>
</evidence>
<proteinExistence type="inferred from homology"/>
<reference evidence="9 10" key="1">
    <citation type="submission" date="2019-08" db="EMBL/GenBank/DDBJ databases">
        <title>In-depth cultivation of the pig gut microbiome towards novel bacterial diversity and tailored functional studies.</title>
        <authorList>
            <person name="Wylensek D."/>
            <person name="Hitch T.C.A."/>
            <person name="Clavel T."/>
        </authorList>
    </citation>
    <scope>NUCLEOTIDE SEQUENCE [LARGE SCALE GENOMIC DNA]</scope>
    <source>
        <strain evidence="9 10">WCA-693-APC-5D-A</strain>
    </source>
</reference>
<keyword evidence="6 7" id="KW-0472">Membrane</keyword>
<comment type="subcellular location">
    <subcellularLocation>
        <location evidence="1">Cell membrane</location>
        <topology evidence="1">Multi-pass membrane protein</topology>
    </subcellularLocation>
</comment>
<dbReference type="InterPro" id="IPR042094">
    <property type="entry name" value="T2SS_GspF_sf"/>
</dbReference>
<evidence type="ECO:0000313" key="9">
    <source>
        <dbReference type="EMBL" id="MSU10026.1"/>
    </source>
</evidence>
<keyword evidence="3" id="KW-1003">Cell membrane</keyword>
<comment type="caution">
    <text evidence="9">The sequence shown here is derived from an EMBL/GenBank/DDBJ whole genome shotgun (WGS) entry which is preliminary data.</text>
</comment>
<evidence type="ECO:0000256" key="6">
    <source>
        <dbReference type="ARBA" id="ARBA00023136"/>
    </source>
</evidence>
<dbReference type="GeneID" id="96779995"/>
<organism evidence="9 10">
    <name type="scientific">Anaerovibrio slackiae</name>
    <dbReference type="NCBI Taxonomy" id="2652309"/>
    <lineage>
        <taxon>Bacteria</taxon>
        <taxon>Bacillati</taxon>
        <taxon>Bacillota</taxon>
        <taxon>Negativicutes</taxon>
        <taxon>Selenomonadales</taxon>
        <taxon>Selenomonadaceae</taxon>
        <taxon>Anaerovibrio</taxon>
    </lineage>
</organism>
<dbReference type="EMBL" id="VUNR01000047">
    <property type="protein sequence ID" value="MSU10026.1"/>
    <property type="molecule type" value="Genomic_DNA"/>
</dbReference>
<dbReference type="Gene3D" id="1.20.81.30">
    <property type="entry name" value="Type II secretion system (T2SS), domain F"/>
    <property type="match status" value="2"/>
</dbReference>
<evidence type="ECO:0000313" key="10">
    <source>
        <dbReference type="Proteomes" id="UP000433181"/>
    </source>
</evidence>
<accession>A0A6I2UMN5</accession>
<evidence type="ECO:0000256" key="2">
    <source>
        <dbReference type="ARBA" id="ARBA00005745"/>
    </source>
</evidence>
<dbReference type="Proteomes" id="UP000433181">
    <property type="component" value="Unassembled WGS sequence"/>
</dbReference>
<dbReference type="PANTHER" id="PTHR30012">
    <property type="entry name" value="GENERAL SECRETION PATHWAY PROTEIN"/>
    <property type="match status" value="1"/>
</dbReference>
<dbReference type="InterPro" id="IPR018076">
    <property type="entry name" value="T2SS_GspF_dom"/>
</dbReference>
<evidence type="ECO:0000256" key="1">
    <source>
        <dbReference type="ARBA" id="ARBA00004651"/>
    </source>
</evidence>
<keyword evidence="10" id="KW-1185">Reference proteome</keyword>
<feature type="transmembrane region" description="Helical" evidence="7">
    <location>
        <begin position="319"/>
        <end position="340"/>
    </location>
</feature>
<dbReference type="RefSeq" id="WP_154408191.1">
    <property type="nucleotide sequence ID" value="NZ_VUNR01000047.1"/>
</dbReference>
<gene>
    <name evidence="9" type="ORF">FYJ84_13760</name>
</gene>
<dbReference type="Pfam" id="PF00482">
    <property type="entry name" value="T2SSF"/>
    <property type="match status" value="2"/>
</dbReference>
<feature type="domain" description="Type II secretion system protein GspF" evidence="8">
    <location>
        <begin position="213"/>
        <end position="338"/>
    </location>
</feature>